<comment type="similarity">
    <text evidence="3">Belongs to the TRAFAC class myosin-kinesin ATPase superfamily. Kinesin family.</text>
</comment>
<feature type="compositionally biased region" description="Low complexity" evidence="4">
    <location>
        <begin position="752"/>
        <end position="762"/>
    </location>
</feature>
<feature type="compositionally biased region" description="Basic and acidic residues" evidence="4">
    <location>
        <begin position="799"/>
        <end position="817"/>
    </location>
</feature>
<feature type="domain" description="Kinesin motor" evidence="5">
    <location>
        <begin position="3"/>
        <end position="341"/>
    </location>
</feature>
<dbReference type="KEGG" id="bany:112043499"/>
<dbReference type="Pfam" id="PF00225">
    <property type="entry name" value="Kinesin"/>
    <property type="match status" value="1"/>
</dbReference>
<dbReference type="GO" id="GO:0003777">
    <property type="term" value="F:microtubule motor activity"/>
    <property type="evidence" value="ECO:0007669"/>
    <property type="project" value="InterPro"/>
</dbReference>
<evidence type="ECO:0000313" key="7">
    <source>
        <dbReference type="RefSeq" id="XP_023934724.1"/>
    </source>
</evidence>
<dbReference type="Gene3D" id="3.40.850.10">
    <property type="entry name" value="Kinesin motor domain"/>
    <property type="match status" value="1"/>
</dbReference>
<gene>
    <name evidence="7" type="primary">LOC112043499</name>
</gene>
<evidence type="ECO:0000256" key="2">
    <source>
        <dbReference type="ARBA" id="ARBA00022840"/>
    </source>
</evidence>
<dbReference type="PRINTS" id="PR00380">
    <property type="entry name" value="KINESINHEAVY"/>
</dbReference>
<protein>
    <submittedName>
        <fullName evidence="7">Uncharacterized protein LOC112043499</fullName>
    </submittedName>
</protein>
<feature type="region of interest" description="Disordered" evidence="4">
    <location>
        <begin position="475"/>
        <end position="503"/>
    </location>
</feature>
<evidence type="ECO:0000256" key="4">
    <source>
        <dbReference type="SAM" id="MobiDB-lite"/>
    </source>
</evidence>
<keyword evidence="2 3" id="KW-0067">ATP-binding</keyword>
<evidence type="ECO:0000256" key="1">
    <source>
        <dbReference type="ARBA" id="ARBA00022741"/>
    </source>
</evidence>
<keyword evidence="1 3" id="KW-0547">Nucleotide-binding</keyword>
<feature type="binding site" evidence="3">
    <location>
        <begin position="105"/>
        <end position="112"/>
    </location>
    <ligand>
        <name>ATP</name>
        <dbReference type="ChEBI" id="CHEBI:30616"/>
    </ligand>
</feature>
<dbReference type="InterPro" id="IPR001752">
    <property type="entry name" value="Kinesin_motor_dom"/>
</dbReference>
<keyword evidence="3" id="KW-0505">Motor protein</keyword>
<dbReference type="PANTHER" id="PTHR47117">
    <property type="entry name" value="STAR-RELATED LIPID TRANSFER PROTEIN 9"/>
    <property type="match status" value="1"/>
</dbReference>
<keyword evidence="6" id="KW-1185">Reference proteome</keyword>
<dbReference type="AlphaFoldDB" id="A0A6J1MK12"/>
<dbReference type="PROSITE" id="PS50067">
    <property type="entry name" value="KINESIN_MOTOR_2"/>
    <property type="match status" value="1"/>
</dbReference>
<sequence>MSNVKLAIRVRPFTEKELKSEKERVPVVSIVDEHTVTITNIKVNASGAGDSRERVRSFYADYTFDSACAPSHPLYGSQEKVFDKIGREVLSRISHGQSACVLTYGQSATGKTHTMLGSTAQPGLIPRICVALADTTPFDITVSFLEIYNERVHDLLAGEVLPVNSLPRRKGNARKDLRVREHPTKGPYVQNLRQVTVHDVESLLAVVTEGARRRRTAATRRNATSSRSHALLELVTPYYKLQLADLAGSEKSGWEGCGGRQKEGANINKSLVALSNVISALVSGSGRGRFVPYRDSALTWLLKDCFTSGGSIFIIATVSPGAACYGESASTLRWAASARCLQTKRPLATPHIASKAALQAQLNQLLAELANHFIKYKPDTGQLIYDAKHWELQINRNQSVSKEANIGNIMSFMYPKTDARNSESTPSSIASGSSDIINNMDNNAEISNEINKEIDKLFGPALERTRSGSDIEVAPLKHRKNQFRSQEVLSHDKSLYSNPGDHLSDAELEEAHNSELKNKEDKPQVSILYDNQRAEIIASVTERLYSKLKKNDTASNMDSTTDKKIPNESKAVPLNELKICSNARQRLMEISKKALKNKRRIGIPAHTQTRRLVVRVKDQGIDIQTDLQPYVRHPNRINILQQDAFTETNLITPRSKEIAVGPKYSNLSFNDRATITENKQVVYRSLSVMTDILTTSDRCTQTRFKPTPPPPQRRKKRTSIYSRYLKTIGNRNENCASPIININISPMFQTDSESPSSLELPENTTEMESEKRSMTTTPDLLTNHNNIVRSMEKIQIVDKADQVTQDDKPGFSKDKQTKKTSQNIQQETVELDFSDEEEVQLPRVAVDSSRKIGRKDYTDLILGRNDNIYPYNIKLSPIKQRDESKRAIRFKNIDASPTKCCIEKQHKNRRNCCSMIKTDDIEYENIKGSDSNSDLSEASNNDSFIWNKTNTNEKDYLRNRYIERHSEQEIKHRENIFDLDDEDFLSTKQSTRAKQRLLDYGIGNRFKSNKHHCGSDNSFDNIEKNIEKACSSLESSVNRYNDYLVDFKKRNCHRSEACKRTPTEYLQHLIKLRKEAVKSDCLSCSVYK</sequence>
<name>A0A6J1MK12_BICAN</name>
<dbReference type="GO" id="GO:0007018">
    <property type="term" value="P:microtubule-based movement"/>
    <property type="evidence" value="ECO:0007669"/>
    <property type="project" value="InterPro"/>
</dbReference>
<dbReference type="RefSeq" id="XP_023934724.1">
    <property type="nucleotide sequence ID" value="XM_024078956.2"/>
</dbReference>
<feature type="region of interest" description="Disordered" evidence="4">
    <location>
        <begin position="799"/>
        <end position="824"/>
    </location>
</feature>
<dbReference type="GO" id="GO:0005524">
    <property type="term" value="F:ATP binding"/>
    <property type="evidence" value="ECO:0007669"/>
    <property type="project" value="UniProtKB-UniRule"/>
</dbReference>
<dbReference type="OrthoDB" id="3176171at2759"/>
<accession>A0A6J1MK12</accession>
<evidence type="ECO:0000256" key="3">
    <source>
        <dbReference type="PROSITE-ProRule" id="PRU00283"/>
    </source>
</evidence>
<dbReference type="GO" id="GO:0008017">
    <property type="term" value="F:microtubule binding"/>
    <property type="evidence" value="ECO:0007669"/>
    <property type="project" value="InterPro"/>
</dbReference>
<evidence type="ECO:0000259" key="5">
    <source>
        <dbReference type="PROSITE" id="PS50067"/>
    </source>
</evidence>
<evidence type="ECO:0000313" key="6">
    <source>
        <dbReference type="Proteomes" id="UP001652582"/>
    </source>
</evidence>
<feature type="region of interest" description="Disordered" evidence="4">
    <location>
        <begin position="417"/>
        <end position="436"/>
    </location>
</feature>
<dbReference type="PANTHER" id="PTHR47117:SF6">
    <property type="entry name" value="KINESIN-LIKE PROTEIN KIF16B"/>
    <property type="match status" value="1"/>
</dbReference>
<organism evidence="6 7">
    <name type="scientific">Bicyclus anynana</name>
    <name type="common">Squinting bush brown butterfly</name>
    <dbReference type="NCBI Taxonomy" id="110368"/>
    <lineage>
        <taxon>Eukaryota</taxon>
        <taxon>Metazoa</taxon>
        <taxon>Ecdysozoa</taxon>
        <taxon>Arthropoda</taxon>
        <taxon>Hexapoda</taxon>
        <taxon>Insecta</taxon>
        <taxon>Pterygota</taxon>
        <taxon>Neoptera</taxon>
        <taxon>Endopterygota</taxon>
        <taxon>Lepidoptera</taxon>
        <taxon>Glossata</taxon>
        <taxon>Ditrysia</taxon>
        <taxon>Papilionoidea</taxon>
        <taxon>Nymphalidae</taxon>
        <taxon>Satyrinae</taxon>
        <taxon>Satyrini</taxon>
        <taxon>Mycalesina</taxon>
        <taxon>Bicyclus</taxon>
    </lineage>
</organism>
<dbReference type="GeneID" id="112043499"/>
<feature type="region of interest" description="Disordered" evidence="4">
    <location>
        <begin position="750"/>
        <end position="780"/>
    </location>
</feature>
<feature type="compositionally biased region" description="Polar residues" evidence="4">
    <location>
        <begin position="422"/>
        <end position="436"/>
    </location>
</feature>
<dbReference type="InterPro" id="IPR036961">
    <property type="entry name" value="Kinesin_motor_dom_sf"/>
</dbReference>
<reference evidence="7" key="1">
    <citation type="submission" date="2025-08" db="UniProtKB">
        <authorList>
            <consortium name="RefSeq"/>
        </authorList>
    </citation>
    <scope>IDENTIFICATION</scope>
</reference>
<dbReference type="InterPro" id="IPR027417">
    <property type="entry name" value="P-loop_NTPase"/>
</dbReference>
<proteinExistence type="inferred from homology"/>
<dbReference type="SMART" id="SM00129">
    <property type="entry name" value="KISc"/>
    <property type="match status" value="1"/>
</dbReference>
<dbReference type="SUPFAM" id="SSF52540">
    <property type="entry name" value="P-loop containing nucleoside triphosphate hydrolases"/>
    <property type="match status" value="1"/>
</dbReference>
<dbReference type="Proteomes" id="UP001652582">
    <property type="component" value="Chromosome 21"/>
</dbReference>